<feature type="compositionally biased region" description="Basic residues" evidence="1">
    <location>
        <begin position="1"/>
        <end position="11"/>
    </location>
</feature>
<evidence type="ECO:0000313" key="2">
    <source>
        <dbReference type="EMBL" id="KAH3789689.1"/>
    </source>
</evidence>
<accession>A0A9D4F1M7</accession>
<reference evidence="2" key="2">
    <citation type="submission" date="2020-11" db="EMBL/GenBank/DDBJ databases">
        <authorList>
            <person name="McCartney M.A."/>
            <person name="Auch B."/>
            <person name="Kono T."/>
            <person name="Mallez S."/>
            <person name="Becker A."/>
            <person name="Gohl D.M."/>
            <person name="Silverstein K.A.T."/>
            <person name="Koren S."/>
            <person name="Bechman K.B."/>
            <person name="Herman A."/>
            <person name="Abrahante J.E."/>
            <person name="Garbe J."/>
        </authorList>
    </citation>
    <scope>NUCLEOTIDE SEQUENCE</scope>
    <source>
        <strain evidence="2">Duluth1</strain>
        <tissue evidence="2">Whole animal</tissue>
    </source>
</reference>
<protein>
    <submittedName>
        <fullName evidence="2">Uncharacterized protein</fullName>
    </submittedName>
</protein>
<comment type="caution">
    <text evidence="2">The sequence shown here is derived from an EMBL/GenBank/DDBJ whole genome shotgun (WGS) entry which is preliminary data.</text>
</comment>
<proteinExistence type="predicted"/>
<feature type="region of interest" description="Disordered" evidence="1">
    <location>
        <begin position="1"/>
        <end position="21"/>
    </location>
</feature>
<evidence type="ECO:0000313" key="3">
    <source>
        <dbReference type="Proteomes" id="UP000828390"/>
    </source>
</evidence>
<organism evidence="2 3">
    <name type="scientific">Dreissena polymorpha</name>
    <name type="common">Zebra mussel</name>
    <name type="synonym">Mytilus polymorpha</name>
    <dbReference type="NCBI Taxonomy" id="45954"/>
    <lineage>
        <taxon>Eukaryota</taxon>
        <taxon>Metazoa</taxon>
        <taxon>Spiralia</taxon>
        <taxon>Lophotrochozoa</taxon>
        <taxon>Mollusca</taxon>
        <taxon>Bivalvia</taxon>
        <taxon>Autobranchia</taxon>
        <taxon>Heteroconchia</taxon>
        <taxon>Euheterodonta</taxon>
        <taxon>Imparidentia</taxon>
        <taxon>Neoheterodontei</taxon>
        <taxon>Myida</taxon>
        <taxon>Dreissenoidea</taxon>
        <taxon>Dreissenidae</taxon>
        <taxon>Dreissena</taxon>
    </lineage>
</organism>
<reference evidence="2" key="1">
    <citation type="journal article" date="2019" name="bioRxiv">
        <title>The Genome of the Zebra Mussel, Dreissena polymorpha: A Resource for Invasive Species Research.</title>
        <authorList>
            <person name="McCartney M.A."/>
            <person name="Auch B."/>
            <person name="Kono T."/>
            <person name="Mallez S."/>
            <person name="Zhang Y."/>
            <person name="Obille A."/>
            <person name="Becker A."/>
            <person name="Abrahante J.E."/>
            <person name="Garbe J."/>
            <person name="Badalamenti J.P."/>
            <person name="Herman A."/>
            <person name="Mangelson H."/>
            <person name="Liachko I."/>
            <person name="Sullivan S."/>
            <person name="Sone E.D."/>
            <person name="Koren S."/>
            <person name="Silverstein K.A.T."/>
            <person name="Beckman K.B."/>
            <person name="Gohl D.M."/>
        </authorList>
    </citation>
    <scope>NUCLEOTIDE SEQUENCE</scope>
    <source>
        <strain evidence="2">Duluth1</strain>
        <tissue evidence="2">Whole animal</tissue>
    </source>
</reference>
<dbReference type="AlphaFoldDB" id="A0A9D4F1M7"/>
<evidence type="ECO:0000256" key="1">
    <source>
        <dbReference type="SAM" id="MobiDB-lite"/>
    </source>
</evidence>
<sequence length="100" mass="11624">MKNFQRYRRIQKSVTDRRTDGQTDTIFSTKYENTAFKYKRSPAGNHLKIKGARTNCIDVEIESKTVLSIKPLLEIKFKTVLQRRGHVSNVLWVQGNAPKE</sequence>
<name>A0A9D4F1M7_DREPO</name>
<keyword evidence="3" id="KW-1185">Reference proteome</keyword>
<dbReference type="EMBL" id="JAIWYP010000008">
    <property type="protein sequence ID" value="KAH3789689.1"/>
    <property type="molecule type" value="Genomic_DNA"/>
</dbReference>
<dbReference type="Proteomes" id="UP000828390">
    <property type="component" value="Unassembled WGS sequence"/>
</dbReference>
<gene>
    <name evidence="2" type="ORF">DPMN_167875</name>
</gene>